<name>A0A5E6REZ4_PSEFL</name>
<gene>
    <name evidence="1" type="ORF">PS673_01582</name>
</gene>
<organism evidence="1 2">
    <name type="scientific">Pseudomonas fluorescens</name>
    <dbReference type="NCBI Taxonomy" id="294"/>
    <lineage>
        <taxon>Bacteria</taxon>
        <taxon>Pseudomonadati</taxon>
        <taxon>Pseudomonadota</taxon>
        <taxon>Gammaproteobacteria</taxon>
        <taxon>Pseudomonadales</taxon>
        <taxon>Pseudomonadaceae</taxon>
        <taxon>Pseudomonas</taxon>
    </lineage>
</organism>
<dbReference type="AlphaFoldDB" id="A0A5E6REZ4"/>
<dbReference type="Proteomes" id="UP000344274">
    <property type="component" value="Unassembled WGS sequence"/>
</dbReference>
<evidence type="ECO:0000313" key="1">
    <source>
        <dbReference type="EMBL" id="VVM67217.1"/>
    </source>
</evidence>
<protein>
    <submittedName>
        <fullName evidence="1">Uncharacterized protein</fullName>
    </submittedName>
</protein>
<dbReference type="EMBL" id="CABVHB010000009">
    <property type="protein sequence ID" value="VVM67217.1"/>
    <property type="molecule type" value="Genomic_DNA"/>
</dbReference>
<reference evidence="1 2" key="1">
    <citation type="submission" date="2019-09" db="EMBL/GenBank/DDBJ databases">
        <authorList>
            <person name="Chandra G."/>
            <person name="Truman W A."/>
        </authorList>
    </citation>
    <scope>NUCLEOTIDE SEQUENCE [LARGE SCALE GENOMIC DNA]</scope>
    <source>
        <strain evidence="1">PS673</strain>
    </source>
</reference>
<accession>A0A5E6REZ4</accession>
<proteinExistence type="predicted"/>
<sequence length="184" mass="20413">MPNCVASARVRSAGRFACGEWCRWLMGGFGLLNCTRRGMDCNWCSAMGMSGGFIRGRTSPALPTESNFIPHRELPQSTVAPPRVRFRCLCCEYRFSNCSDKRIVHCLYSIPIHKLTTIGKAIEALLANHVKIIAMVNYLINIVRGNQNSGALPGGALKALPNITTKLWIYTGSRLVKNHEVCRN</sequence>
<evidence type="ECO:0000313" key="2">
    <source>
        <dbReference type="Proteomes" id="UP000344274"/>
    </source>
</evidence>